<evidence type="ECO:0000256" key="1">
    <source>
        <dbReference type="ARBA" id="ARBA00022729"/>
    </source>
</evidence>
<comment type="subcellular location">
    <subcellularLocation>
        <location evidence="4">Cell outer membrane</location>
    </subcellularLocation>
</comment>
<sequence>MAITFQQRHVSPRVPALMRAVAVALVIGALGGCSLFGGNKPRYVPAPLTTFTPNLTVNAVWSVSAGNKSGVGFVPVAVGNSVYAATENGTVGKYDLTTGATQWRGSAKQTLSAGVGSDGKITAVATPRGEVIAFDDNGQIKWTAQATSEVTVPPLVAEGMVVVRSGDYRVQAFDAETGRRRWSVQRPGPALALRAPGEMLLSNGFVFSGLPGGKVIAISTANGAMRWEGTVSNPTGTSELERVSDVVGAPVISGRLLCAVTYQGRISCFDVSSGNTTWSREFSSVNGMSADVRFAYSANDKSVVYGFALDGGANVWKQDALQHRSLTAPVSLGRAIALGDYQGYVHFLGREDGRLLARIATDGSAIVSRPLATTRGLIVQTSKGNLALLGVGE</sequence>
<evidence type="ECO:0000256" key="3">
    <source>
        <dbReference type="ARBA" id="ARBA00023237"/>
    </source>
</evidence>
<dbReference type="InterPro" id="IPR015943">
    <property type="entry name" value="WD40/YVTN_repeat-like_dom_sf"/>
</dbReference>
<dbReference type="PANTHER" id="PTHR34512:SF30">
    <property type="entry name" value="OUTER MEMBRANE PROTEIN ASSEMBLY FACTOR BAMB"/>
    <property type="match status" value="1"/>
</dbReference>
<keyword evidence="3 4" id="KW-0998">Cell outer membrane</keyword>
<dbReference type="Proteomes" id="UP000542125">
    <property type="component" value="Unassembled WGS sequence"/>
</dbReference>
<dbReference type="EMBL" id="JACBYR010000001">
    <property type="protein sequence ID" value="NYE83825.1"/>
    <property type="molecule type" value="Genomic_DNA"/>
</dbReference>
<evidence type="ECO:0000313" key="7">
    <source>
        <dbReference type="EMBL" id="NYE83825.1"/>
    </source>
</evidence>
<keyword evidence="5" id="KW-1133">Transmembrane helix</keyword>
<proteinExistence type="inferred from homology"/>
<keyword evidence="1 4" id="KW-0732">Signal</keyword>
<name>A0A7Y9IVG3_9BURK</name>
<reference evidence="7 8" key="1">
    <citation type="submission" date="2020-07" db="EMBL/GenBank/DDBJ databases">
        <title>Genomic Encyclopedia of Type Strains, Phase IV (KMG-V): Genome sequencing to study the core and pangenomes of soil and plant-associated prokaryotes.</title>
        <authorList>
            <person name="Whitman W."/>
        </authorList>
    </citation>
    <scope>NUCLEOTIDE SEQUENCE [LARGE SCALE GENOMIC DNA]</scope>
    <source>
        <strain evidence="7 8">SAS40</strain>
    </source>
</reference>
<dbReference type="GO" id="GO:0043165">
    <property type="term" value="P:Gram-negative-bacterium-type cell outer membrane assembly"/>
    <property type="evidence" value="ECO:0007669"/>
    <property type="project" value="UniProtKB-UniRule"/>
</dbReference>
<dbReference type="Pfam" id="PF13360">
    <property type="entry name" value="PQQ_2"/>
    <property type="match status" value="1"/>
</dbReference>
<dbReference type="GO" id="GO:0009279">
    <property type="term" value="C:cell outer membrane"/>
    <property type="evidence" value="ECO:0007669"/>
    <property type="project" value="UniProtKB-SubCell"/>
</dbReference>
<dbReference type="HAMAP" id="MF_00923">
    <property type="entry name" value="OM_assembly_BamB"/>
    <property type="match status" value="1"/>
</dbReference>
<accession>A0A7Y9IVG3</accession>
<dbReference type="InterPro" id="IPR017687">
    <property type="entry name" value="BamB"/>
</dbReference>
<dbReference type="AlphaFoldDB" id="A0A7Y9IVG3"/>
<evidence type="ECO:0000256" key="5">
    <source>
        <dbReference type="SAM" id="Phobius"/>
    </source>
</evidence>
<evidence type="ECO:0000256" key="2">
    <source>
        <dbReference type="ARBA" id="ARBA00023136"/>
    </source>
</evidence>
<dbReference type="SMART" id="SM00564">
    <property type="entry name" value="PQQ"/>
    <property type="match status" value="6"/>
</dbReference>
<dbReference type="InterPro" id="IPR018391">
    <property type="entry name" value="PQQ_b-propeller_rpt"/>
</dbReference>
<gene>
    <name evidence="4" type="primary">bamB</name>
    <name evidence="7" type="ORF">FHW18_003096</name>
</gene>
<dbReference type="PANTHER" id="PTHR34512">
    <property type="entry name" value="CELL SURFACE PROTEIN"/>
    <property type="match status" value="1"/>
</dbReference>
<keyword evidence="5" id="KW-0812">Transmembrane</keyword>
<comment type="caution">
    <text evidence="7">The sequence shown here is derived from an EMBL/GenBank/DDBJ whole genome shotgun (WGS) entry which is preliminary data.</text>
</comment>
<organism evidence="7 8">
    <name type="scientific">Pigmentiphaga litoralis</name>
    <dbReference type="NCBI Taxonomy" id="516702"/>
    <lineage>
        <taxon>Bacteria</taxon>
        <taxon>Pseudomonadati</taxon>
        <taxon>Pseudomonadota</taxon>
        <taxon>Betaproteobacteria</taxon>
        <taxon>Burkholderiales</taxon>
        <taxon>Alcaligenaceae</taxon>
        <taxon>Pigmentiphaga</taxon>
    </lineage>
</organism>
<protein>
    <recommendedName>
        <fullName evidence="4">Outer membrane protein assembly factor BamB</fullName>
    </recommendedName>
</protein>
<keyword evidence="8" id="KW-1185">Reference proteome</keyword>
<feature type="transmembrane region" description="Helical" evidence="5">
    <location>
        <begin position="16"/>
        <end position="37"/>
    </location>
</feature>
<dbReference type="GO" id="GO:0051205">
    <property type="term" value="P:protein insertion into membrane"/>
    <property type="evidence" value="ECO:0007669"/>
    <property type="project" value="UniProtKB-UniRule"/>
</dbReference>
<dbReference type="Gene3D" id="2.130.10.10">
    <property type="entry name" value="YVTN repeat-like/Quinoprotein amine dehydrogenase"/>
    <property type="match status" value="1"/>
</dbReference>
<feature type="domain" description="Pyrrolo-quinoline quinone repeat" evidence="6">
    <location>
        <begin position="88"/>
        <end position="318"/>
    </location>
</feature>
<evidence type="ECO:0000313" key="8">
    <source>
        <dbReference type="Proteomes" id="UP000542125"/>
    </source>
</evidence>
<comment type="similarity">
    <text evidence="4">Belongs to the BamB family.</text>
</comment>
<dbReference type="SUPFAM" id="SSF50998">
    <property type="entry name" value="Quinoprotein alcohol dehydrogenase-like"/>
    <property type="match status" value="1"/>
</dbReference>
<dbReference type="NCBIfam" id="TIGR03300">
    <property type="entry name" value="assembly_YfgL"/>
    <property type="match status" value="1"/>
</dbReference>
<evidence type="ECO:0000256" key="4">
    <source>
        <dbReference type="HAMAP-Rule" id="MF_00923"/>
    </source>
</evidence>
<comment type="subunit">
    <text evidence="4">Part of the Bam complex.</text>
</comment>
<dbReference type="InterPro" id="IPR002372">
    <property type="entry name" value="PQQ_rpt_dom"/>
</dbReference>
<dbReference type="InterPro" id="IPR011047">
    <property type="entry name" value="Quinoprotein_ADH-like_sf"/>
</dbReference>
<dbReference type="RefSeq" id="WP_373563310.1">
    <property type="nucleotide sequence ID" value="NZ_JACBYR010000001.1"/>
</dbReference>
<comment type="function">
    <text evidence="4">Part of the outer membrane protein assembly complex, which is involved in assembly and insertion of beta-barrel proteins into the outer membrane.</text>
</comment>
<keyword evidence="2 4" id="KW-0472">Membrane</keyword>
<evidence type="ECO:0000259" key="6">
    <source>
        <dbReference type="Pfam" id="PF13360"/>
    </source>
</evidence>